<organism evidence="2 3">
    <name type="scientific">Hypsibius exemplaris</name>
    <name type="common">Freshwater tardigrade</name>
    <dbReference type="NCBI Taxonomy" id="2072580"/>
    <lineage>
        <taxon>Eukaryota</taxon>
        <taxon>Metazoa</taxon>
        <taxon>Ecdysozoa</taxon>
        <taxon>Tardigrada</taxon>
        <taxon>Eutardigrada</taxon>
        <taxon>Parachela</taxon>
        <taxon>Hypsibioidea</taxon>
        <taxon>Hypsibiidae</taxon>
        <taxon>Hypsibius</taxon>
    </lineage>
</organism>
<comment type="caution">
    <text evidence="2">The sequence shown here is derived from an EMBL/GenBank/DDBJ whole genome shotgun (WGS) entry which is preliminary data.</text>
</comment>
<feature type="region of interest" description="Disordered" evidence="1">
    <location>
        <begin position="1"/>
        <end position="27"/>
    </location>
</feature>
<gene>
    <name evidence="2" type="ORF">BV898_00322</name>
</gene>
<evidence type="ECO:0000313" key="2">
    <source>
        <dbReference type="EMBL" id="OQV26203.1"/>
    </source>
</evidence>
<feature type="compositionally biased region" description="Low complexity" evidence="1">
    <location>
        <begin position="144"/>
        <end position="166"/>
    </location>
</feature>
<reference evidence="3" key="1">
    <citation type="submission" date="2017-01" db="EMBL/GenBank/DDBJ databases">
        <title>Comparative genomics of anhydrobiosis in the tardigrade Hypsibius dujardini.</title>
        <authorList>
            <person name="Yoshida Y."/>
            <person name="Koutsovoulos G."/>
            <person name="Laetsch D."/>
            <person name="Stevens L."/>
            <person name="Kumar S."/>
            <person name="Horikawa D."/>
            <person name="Ishino K."/>
            <person name="Komine S."/>
            <person name="Tomita M."/>
            <person name="Blaxter M."/>
            <person name="Arakawa K."/>
        </authorList>
    </citation>
    <scope>NUCLEOTIDE SEQUENCE [LARGE SCALE GENOMIC DNA]</scope>
    <source>
        <strain evidence="3">Z151</strain>
    </source>
</reference>
<proteinExistence type="predicted"/>
<accession>A0A1W0XFF4</accession>
<evidence type="ECO:0000256" key="1">
    <source>
        <dbReference type="SAM" id="MobiDB-lite"/>
    </source>
</evidence>
<evidence type="ECO:0000313" key="3">
    <source>
        <dbReference type="Proteomes" id="UP000192578"/>
    </source>
</evidence>
<feature type="compositionally biased region" description="Low complexity" evidence="1">
    <location>
        <begin position="16"/>
        <end position="27"/>
    </location>
</feature>
<sequence>MDSLNGILSDPPPPGGSSSSSEGNLGTLQNVDLPLLLTLLVQNGTISPSEQQQVAPPQQQQQQQESNGSKARQCQTLLQIICSKGMQSMEGFLKIVSLLQQQQHHQLNGGSLGYVSGEVTSSSSSDTVTGSNREDQLSSGSGGSSTQQQQHHHNSSPSAESSSIISTNSSVNLDRRGSQLGNLTTAFAAGCSQLSSTTTTTSSSLQEEISKAIEEKFGAANSCNNLTVRLPPLPSDHQTTDGCAGAGSFGDPKSQMQLLPPIPEFRIPGGFPMKSPKLSNRNVDLNCHNTAGSNGSSMVSQLLAQSMSLQNGNKSSNYLNGGGGCSSSTAGDLIDGPASAMGGGGVAANMNMKDDWRWLDDQETSHFRCSASG</sequence>
<feature type="compositionally biased region" description="Low complexity" evidence="1">
    <location>
        <begin position="117"/>
        <end position="131"/>
    </location>
</feature>
<dbReference type="EMBL" id="MTYJ01000001">
    <property type="protein sequence ID" value="OQV26203.1"/>
    <property type="molecule type" value="Genomic_DNA"/>
</dbReference>
<name>A0A1W0XFF4_HYPEX</name>
<keyword evidence="3" id="KW-1185">Reference proteome</keyword>
<protein>
    <submittedName>
        <fullName evidence="2">Uncharacterized protein</fullName>
    </submittedName>
</protein>
<feature type="region of interest" description="Disordered" evidence="1">
    <location>
        <begin position="117"/>
        <end position="166"/>
    </location>
</feature>
<dbReference type="Proteomes" id="UP000192578">
    <property type="component" value="Unassembled WGS sequence"/>
</dbReference>
<dbReference type="AlphaFoldDB" id="A0A1W0XFF4"/>